<dbReference type="AlphaFoldDB" id="A0AA90TZX7"/>
<dbReference type="EC" id="3.1.2.-" evidence="3"/>
<dbReference type="GO" id="GO:0016289">
    <property type="term" value="F:acyl-CoA hydrolase activity"/>
    <property type="evidence" value="ECO:0007669"/>
    <property type="project" value="TreeGrafter"/>
</dbReference>
<dbReference type="PANTHER" id="PTHR42856">
    <property type="entry name" value="ACYL-COENZYME A THIOESTERASE PAAI"/>
    <property type="match status" value="1"/>
</dbReference>
<dbReference type="SUPFAM" id="SSF54637">
    <property type="entry name" value="Thioesterase/thiol ester dehydrase-isomerase"/>
    <property type="match status" value="1"/>
</dbReference>
<dbReference type="InterPro" id="IPR029069">
    <property type="entry name" value="HotDog_dom_sf"/>
</dbReference>
<comment type="caution">
    <text evidence="3">The sequence shown here is derived from an EMBL/GenBank/DDBJ whole genome shotgun (WGS) entry which is preliminary data.</text>
</comment>
<keyword evidence="1 3" id="KW-0378">Hydrolase</keyword>
<dbReference type="CDD" id="cd03443">
    <property type="entry name" value="PaaI_thioesterase"/>
    <property type="match status" value="1"/>
</dbReference>
<dbReference type="Gene3D" id="3.10.129.10">
    <property type="entry name" value="Hotdog Thioesterase"/>
    <property type="match status" value="1"/>
</dbReference>
<keyword evidence="4" id="KW-1185">Reference proteome</keyword>
<dbReference type="NCBIfam" id="TIGR00369">
    <property type="entry name" value="unchar_dom_1"/>
    <property type="match status" value="1"/>
</dbReference>
<dbReference type="Proteomes" id="UP001185015">
    <property type="component" value="Unassembled WGS sequence"/>
</dbReference>
<organism evidence="3 4">
    <name type="scientific">Methanococcoides alaskense</name>
    <dbReference type="NCBI Taxonomy" id="325778"/>
    <lineage>
        <taxon>Archaea</taxon>
        <taxon>Methanobacteriati</taxon>
        <taxon>Methanobacteriota</taxon>
        <taxon>Stenosarchaea group</taxon>
        <taxon>Methanomicrobia</taxon>
        <taxon>Methanosarcinales</taxon>
        <taxon>Methanosarcinaceae</taxon>
        <taxon>Methanococcoides</taxon>
    </lineage>
</organism>
<dbReference type="RefSeq" id="WP_270096008.1">
    <property type="nucleotide sequence ID" value="NZ_JAQFFK010000003.1"/>
</dbReference>
<accession>A0AA90TZX7</accession>
<feature type="domain" description="Thioesterase" evidence="2">
    <location>
        <begin position="44"/>
        <end position="115"/>
    </location>
</feature>
<dbReference type="InterPro" id="IPR006683">
    <property type="entry name" value="Thioestr_dom"/>
</dbReference>
<name>A0AA90TZX7_9EURY</name>
<protein>
    <submittedName>
        <fullName evidence="3">Acyl-CoA thioesterase</fullName>
        <ecNumber evidence="3">3.1.2.-</ecNumber>
    </submittedName>
</protein>
<gene>
    <name evidence="3" type="ORF">J2750_001463</name>
</gene>
<dbReference type="InterPro" id="IPR052723">
    <property type="entry name" value="Acyl-CoA_thioesterase_PaaI"/>
</dbReference>
<dbReference type="InterPro" id="IPR003736">
    <property type="entry name" value="PAAI_dom"/>
</dbReference>
<evidence type="ECO:0000313" key="3">
    <source>
        <dbReference type="EMBL" id="MDR6223001.1"/>
    </source>
</evidence>
<evidence type="ECO:0000259" key="2">
    <source>
        <dbReference type="Pfam" id="PF03061"/>
    </source>
</evidence>
<evidence type="ECO:0000313" key="4">
    <source>
        <dbReference type="Proteomes" id="UP001185015"/>
    </source>
</evidence>
<dbReference type="Pfam" id="PF03061">
    <property type="entry name" value="4HBT"/>
    <property type="match status" value="1"/>
</dbReference>
<sequence>MEKIKEFFKMDKFAEYIDVKLLEVSEGYAKAKMEIHEHHLNGVGIVQGGAIFTLADFAFAAASNSHGTVAVAINANISFVTSTTSGTLYAQARENSKNPKIATYTVDITDEEGNAIAIFQGMAYRKKISVDSFLS</sequence>
<evidence type="ECO:0000256" key="1">
    <source>
        <dbReference type="ARBA" id="ARBA00022801"/>
    </source>
</evidence>
<proteinExistence type="predicted"/>
<dbReference type="EMBL" id="JAVDQI010000005">
    <property type="protein sequence ID" value="MDR6223001.1"/>
    <property type="molecule type" value="Genomic_DNA"/>
</dbReference>
<reference evidence="3 4" key="1">
    <citation type="submission" date="2023-07" db="EMBL/GenBank/DDBJ databases">
        <title>Genomic Encyclopedia of Type Strains, Phase IV (KMG-IV): sequencing the most valuable type-strain genomes for metagenomic binning, comparative biology and taxonomic classification.</title>
        <authorList>
            <person name="Goeker M."/>
        </authorList>
    </citation>
    <scope>NUCLEOTIDE SEQUENCE [LARGE SCALE GENOMIC DNA]</scope>
    <source>
        <strain evidence="3 4">DSM 17273</strain>
    </source>
</reference>
<dbReference type="PANTHER" id="PTHR42856:SF1">
    <property type="entry name" value="ACYL-COENZYME A THIOESTERASE PAAI"/>
    <property type="match status" value="1"/>
</dbReference>